<accession>A0ABX5FBN8</accession>
<dbReference type="EMBL" id="PVWP01000001">
    <property type="protein sequence ID" value="PSB39313.1"/>
    <property type="molecule type" value="Genomic_DNA"/>
</dbReference>
<protein>
    <submittedName>
        <fullName evidence="1">Protein phosphatase</fullName>
    </submittedName>
</protein>
<reference evidence="1 2" key="1">
    <citation type="submission" date="2018-02" db="EMBL/GenBank/DDBJ databases">
        <authorList>
            <person name="Moore K."/>
            <person name="Momper L."/>
        </authorList>
    </citation>
    <scope>NUCLEOTIDE SEQUENCE [LARGE SCALE GENOMIC DNA]</scope>
    <source>
        <strain evidence="1 2">CCALA 015</strain>
    </source>
</reference>
<keyword evidence="2" id="KW-1185">Reference proteome</keyword>
<proteinExistence type="predicted"/>
<evidence type="ECO:0000313" key="2">
    <source>
        <dbReference type="Proteomes" id="UP000238218"/>
    </source>
</evidence>
<reference evidence="1 2" key="2">
    <citation type="submission" date="2018-03" db="EMBL/GenBank/DDBJ databases">
        <title>The ancient ancestry and fast evolution of plastids.</title>
        <authorList>
            <person name="Moore K.R."/>
            <person name="Magnabosco C."/>
            <person name="Momper L."/>
            <person name="Gold D.A."/>
            <person name="Bosak T."/>
            <person name="Fournier G.P."/>
        </authorList>
    </citation>
    <scope>NUCLEOTIDE SEQUENCE [LARGE SCALE GENOMIC DNA]</scope>
    <source>
        <strain evidence="1 2">CCALA 015</strain>
    </source>
</reference>
<name>A0ABX5FBN8_9CHRO</name>
<organism evidence="1 2">
    <name type="scientific">Aphanothece cf. minutissima CCALA 015</name>
    <dbReference type="NCBI Taxonomy" id="2107695"/>
    <lineage>
        <taxon>Bacteria</taxon>
        <taxon>Bacillati</taxon>
        <taxon>Cyanobacteriota</taxon>
        <taxon>Cyanophyceae</taxon>
        <taxon>Oscillatoriophycideae</taxon>
        <taxon>Chroococcales</taxon>
        <taxon>Aphanothecaceae</taxon>
        <taxon>Aphanothece</taxon>
    </lineage>
</organism>
<evidence type="ECO:0000313" key="1">
    <source>
        <dbReference type="EMBL" id="PSB39313.1"/>
    </source>
</evidence>
<dbReference type="RefSeq" id="WP_106219509.1">
    <property type="nucleotide sequence ID" value="NZ_PVWP01000001.1"/>
</dbReference>
<dbReference type="Proteomes" id="UP000238218">
    <property type="component" value="Unassembled WGS sequence"/>
</dbReference>
<sequence>MDQEPLPSVASLQGTLFDFAIAELVRQHRRSFPPLWTAESWAKLLIWLALSCGCSGEPRALEAFAAALGPALTARMRRLFFERELPDLNLRVMADPAEQQVLLLPLEAAPGAGAQEPIAVERVAAALEAVGLSPLVTDDRLRWQSLEALVAVPWRDGPG</sequence>
<gene>
    <name evidence="1" type="ORF">C7B81_01300</name>
</gene>
<comment type="caution">
    <text evidence="1">The sequence shown here is derived from an EMBL/GenBank/DDBJ whole genome shotgun (WGS) entry which is preliminary data.</text>
</comment>